<dbReference type="HOGENOM" id="CLU_1895930_0_0_1"/>
<protein>
    <submittedName>
        <fullName evidence="1">Uncharacterized protein</fullName>
    </submittedName>
</protein>
<keyword evidence="2" id="KW-1185">Reference proteome</keyword>
<dbReference type="EMBL" id="GL996527">
    <property type="protein sequence ID" value="EGV61783.1"/>
    <property type="molecule type" value="Genomic_DNA"/>
</dbReference>
<name>G3B8V6_CANTC</name>
<proteinExistence type="predicted"/>
<gene>
    <name evidence="1" type="ORF">CANTEDRAFT_115229</name>
</gene>
<organism evidence="2">
    <name type="scientific">Candida tenuis (strain ATCC 10573 / BCRC 21748 / CBS 615 / JCM 9827 / NBRC 10315 / NRRL Y-1498 / VKM Y-70)</name>
    <name type="common">Yeast</name>
    <name type="synonym">Yamadazyma tenuis</name>
    <dbReference type="NCBI Taxonomy" id="590646"/>
    <lineage>
        <taxon>Eukaryota</taxon>
        <taxon>Fungi</taxon>
        <taxon>Dikarya</taxon>
        <taxon>Ascomycota</taxon>
        <taxon>Saccharomycotina</taxon>
        <taxon>Pichiomycetes</taxon>
        <taxon>Debaryomycetaceae</taxon>
        <taxon>Yamadazyma</taxon>
    </lineage>
</organism>
<dbReference type="Proteomes" id="UP000000707">
    <property type="component" value="Unassembled WGS sequence"/>
</dbReference>
<reference evidence="1 2" key="1">
    <citation type="journal article" date="2011" name="Proc. Natl. Acad. Sci. U.S.A.">
        <title>Comparative genomics of xylose-fermenting fungi for enhanced biofuel production.</title>
        <authorList>
            <person name="Wohlbach D.J."/>
            <person name="Kuo A."/>
            <person name="Sato T.K."/>
            <person name="Potts K.M."/>
            <person name="Salamov A.A."/>
            <person name="LaButti K.M."/>
            <person name="Sun H."/>
            <person name="Clum A."/>
            <person name="Pangilinan J.L."/>
            <person name="Lindquist E.A."/>
            <person name="Lucas S."/>
            <person name="Lapidus A."/>
            <person name="Jin M."/>
            <person name="Gunawan C."/>
            <person name="Balan V."/>
            <person name="Dale B.E."/>
            <person name="Jeffries T.W."/>
            <person name="Zinkel R."/>
            <person name="Barry K.W."/>
            <person name="Grigoriev I.V."/>
            <person name="Gasch A.P."/>
        </authorList>
    </citation>
    <scope>NUCLEOTIDE SEQUENCE [LARGE SCALE GENOMIC DNA]</scope>
    <source>
        <strain evidence="2">ATCC 10573 / BCRC 21748 / CBS 615 / JCM 9827 / NBRC 10315 / NRRL Y-1498 / VKM Y-70</strain>
    </source>
</reference>
<evidence type="ECO:0000313" key="2">
    <source>
        <dbReference type="Proteomes" id="UP000000707"/>
    </source>
</evidence>
<sequence length="134" mass="15260">MSKLECSVDCTPNGCKVTLPSNSTNSSTLNLDFDNGNEVKIWFNEPMLYSQKEKSLTFEYTLDCTPDGCKLSSSTNSTKWDFDFDDGKEVIFSFNQPFLYYQKQKEKVTSGSSSTFMNNKCSIVLFLLMTSMFF</sequence>
<dbReference type="AlphaFoldDB" id="G3B8V6"/>
<evidence type="ECO:0000313" key="1">
    <source>
        <dbReference type="EMBL" id="EGV61783.1"/>
    </source>
</evidence>
<accession>G3B8V6</accession>